<dbReference type="AlphaFoldDB" id="A0A2Z2NUD0"/>
<organism evidence="2 3">
    <name type="scientific">Granulosicoccus antarcticus IMCC3135</name>
    <dbReference type="NCBI Taxonomy" id="1192854"/>
    <lineage>
        <taxon>Bacteria</taxon>
        <taxon>Pseudomonadati</taxon>
        <taxon>Pseudomonadota</taxon>
        <taxon>Gammaproteobacteria</taxon>
        <taxon>Chromatiales</taxon>
        <taxon>Granulosicoccaceae</taxon>
        <taxon>Granulosicoccus</taxon>
    </lineage>
</organism>
<evidence type="ECO:0008006" key="4">
    <source>
        <dbReference type="Google" id="ProtNLM"/>
    </source>
</evidence>
<reference evidence="2 3" key="1">
    <citation type="submission" date="2016-12" db="EMBL/GenBank/DDBJ databases">
        <authorList>
            <person name="Song W.-J."/>
            <person name="Kurnit D.M."/>
        </authorList>
    </citation>
    <scope>NUCLEOTIDE SEQUENCE [LARGE SCALE GENOMIC DNA]</scope>
    <source>
        <strain evidence="2 3">IMCC3135</strain>
    </source>
</reference>
<dbReference type="PROSITE" id="PS51257">
    <property type="entry name" value="PROKAR_LIPOPROTEIN"/>
    <property type="match status" value="1"/>
</dbReference>
<keyword evidence="3" id="KW-1185">Reference proteome</keyword>
<evidence type="ECO:0000256" key="1">
    <source>
        <dbReference type="SAM" id="SignalP"/>
    </source>
</evidence>
<gene>
    <name evidence="2" type="ORF">IMCC3135_20135</name>
</gene>
<dbReference type="Proteomes" id="UP000250079">
    <property type="component" value="Chromosome"/>
</dbReference>
<feature type="chain" id="PRO_5016402664" description="Outer-membrane lipoprotein LolB" evidence="1">
    <location>
        <begin position="21"/>
        <end position="217"/>
    </location>
</feature>
<evidence type="ECO:0000313" key="3">
    <source>
        <dbReference type="Proteomes" id="UP000250079"/>
    </source>
</evidence>
<keyword evidence="1" id="KW-0732">Signal</keyword>
<proteinExistence type="predicted"/>
<accession>A0A2Z2NUD0</accession>
<sequence length="217" mass="24111">MRNGHIPASAFFLVALTACSAPSPVSLVKEGQEIRVPESLAGNWVCGATHSSRQNGHDMRVSSDSQWLIGTDGRFQLAGRMDFVAIGEEFSVSMFGEGVAQMADGRAWTKYENVILLPVTDKLGKLAVGVLKASLNQQYPRFETASYSVEGEYLTSISEPRGIETNCTSWREWEMLCQEQVKTPCGFRVDEVQLVAIKQEFLEKQVVLEFDLDRLPD</sequence>
<name>A0A2Z2NUD0_9GAMM</name>
<evidence type="ECO:0000313" key="2">
    <source>
        <dbReference type="EMBL" id="ASJ74105.1"/>
    </source>
</evidence>
<feature type="signal peptide" evidence="1">
    <location>
        <begin position="1"/>
        <end position="20"/>
    </location>
</feature>
<protein>
    <recommendedName>
        <fullName evidence="4">Outer-membrane lipoprotein LolB</fullName>
    </recommendedName>
</protein>
<dbReference type="KEGG" id="gai:IMCC3135_20135"/>
<dbReference type="EMBL" id="CP018632">
    <property type="protein sequence ID" value="ASJ74105.1"/>
    <property type="molecule type" value="Genomic_DNA"/>
</dbReference>